<dbReference type="Proteomes" id="UP000001881">
    <property type="component" value="Unassembled WGS sequence"/>
</dbReference>
<proteinExistence type="predicted"/>
<feature type="region of interest" description="Disordered" evidence="1">
    <location>
        <begin position="1"/>
        <end position="71"/>
    </location>
</feature>
<sequence length="110" mass="11846">MLPLPSQHISAKLDQLKQEQERLSAKSRELTERSMAELEALEAEERVEEQAQTLPQRQAAGAPNASVPSFDWSSLDVYDYPTAWLGTPAPLGNPGSSGGIPPTSQGNSNS</sequence>
<protein>
    <submittedName>
        <fullName evidence="2">WGS project CABT00000000 data, contig 2.7</fullName>
    </submittedName>
</protein>
<comment type="caution">
    <text evidence="2">The sequence shown here is derived from an EMBL/GenBank/DDBJ whole genome shotgun (WGS) entry which is preliminary data.</text>
</comment>
<dbReference type="InParanoid" id="F7VTK3"/>
<evidence type="ECO:0000313" key="3">
    <source>
        <dbReference type="Proteomes" id="UP000001881"/>
    </source>
</evidence>
<feature type="compositionally biased region" description="Basic and acidic residues" evidence="1">
    <location>
        <begin position="14"/>
        <end position="36"/>
    </location>
</feature>
<evidence type="ECO:0000313" key="2">
    <source>
        <dbReference type="EMBL" id="CCC08841.1"/>
    </source>
</evidence>
<gene>
    <name evidence="2" type="ORF">SMAC_08328</name>
</gene>
<dbReference type="VEuPathDB" id="FungiDB:SMAC_08328"/>
<accession>F7VTK3</accession>
<organism evidence="2 3">
    <name type="scientific">Sordaria macrospora (strain ATCC MYA-333 / DSM 997 / K(L3346) / K-hell)</name>
    <dbReference type="NCBI Taxonomy" id="771870"/>
    <lineage>
        <taxon>Eukaryota</taxon>
        <taxon>Fungi</taxon>
        <taxon>Dikarya</taxon>
        <taxon>Ascomycota</taxon>
        <taxon>Pezizomycotina</taxon>
        <taxon>Sordariomycetes</taxon>
        <taxon>Sordariomycetidae</taxon>
        <taxon>Sordariales</taxon>
        <taxon>Sordariaceae</taxon>
        <taxon>Sordaria</taxon>
    </lineage>
</organism>
<dbReference type="AlphaFoldDB" id="F7VTK3"/>
<reference evidence="2 3" key="1">
    <citation type="journal article" date="2010" name="PLoS Genet.">
        <title>De novo assembly of a 40 Mb eukaryotic genome from short sequence reads: Sordaria macrospora, a model organism for fungal morphogenesis.</title>
        <authorList>
            <person name="Nowrousian M."/>
            <person name="Stajich J."/>
            <person name="Chu M."/>
            <person name="Engh I."/>
            <person name="Espagne E."/>
            <person name="Halliday K."/>
            <person name="Kamerewerd J."/>
            <person name="Kempken F."/>
            <person name="Knab B."/>
            <person name="Kuo H.C."/>
            <person name="Osiewacz H.D."/>
            <person name="Poeggeler S."/>
            <person name="Read N."/>
            <person name="Seiler S."/>
            <person name="Smith K."/>
            <person name="Zickler D."/>
            <person name="Kueck U."/>
            <person name="Freitag M."/>
        </authorList>
    </citation>
    <scope>NUCLEOTIDE SEQUENCE [LARGE SCALE GENOMIC DNA]</scope>
    <source>
        <strain evidence="3">ATCC MYA-333 / DSM 997 / K(L3346) / K-hell</strain>
        <tissue evidence="2">Mycelium</tissue>
    </source>
</reference>
<feature type="region of interest" description="Disordered" evidence="1">
    <location>
        <begin position="83"/>
        <end position="110"/>
    </location>
</feature>
<keyword evidence="3" id="KW-1185">Reference proteome</keyword>
<dbReference type="HOGENOM" id="CLU_2172652_0_0_1"/>
<name>F7VTK3_SORMK</name>
<evidence type="ECO:0000256" key="1">
    <source>
        <dbReference type="SAM" id="MobiDB-lite"/>
    </source>
</evidence>
<dbReference type="EMBL" id="CABT02000007">
    <property type="protein sequence ID" value="CCC08841.1"/>
    <property type="molecule type" value="Genomic_DNA"/>
</dbReference>